<dbReference type="OrthoDB" id="1918685at2759"/>
<name>A0A8K0JB68_9HYPO</name>
<organism evidence="2 3">
    <name type="scientific">Claviceps africana</name>
    <dbReference type="NCBI Taxonomy" id="83212"/>
    <lineage>
        <taxon>Eukaryota</taxon>
        <taxon>Fungi</taxon>
        <taxon>Dikarya</taxon>
        <taxon>Ascomycota</taxon>
        <taxon>Pezizomycotina</taxon>
        <taxon>Sordariomycetes</taxon>
        <taxon>Hypocreomycetidae</taxon>
        <taxon>Hypocreales</taxon>
        <taxon>Clavicipitaceae</taxon>
        <taxon>Claviceps</taxon>
    </lineage>
</organism>
<sequence length="397" mass="44180">MASLDPTVTIAPTASPFTLVPIIKDLVRTRFPVQGSIFLVEDIEVAALTKTGRWLALRLLLGDGELCIQALLSDTMHRFVHSGEISVGTYVRADDYQFRTRDILDQDGASKKMVFLVVHDLTTVGWNRSVQELSKQRRSQHEQQQSKQSEVALLDGTTAPSIDQSSPARKPKSPSRSVFGTPTTAHGSKKSKSSLQAVAQDNSAAHAFEEFEALAFTHRKPPKTPLKSPSKPSSINASDKQPMMPIALPRDWHDVQMPLKLTTLRSIPNLPYQQNWSCNILAIVTYLSPVEASHLPPYKQRTARVADPSTAKQVHLTVFLNPEDFNPTVGNTVLLIGVKNHKYDGGSLKKYASDTVLEKWWMEDPWGLKWCDVQGIKAWWAEMEAYLATQTAEKAIT</sequence>
<comment type="caution">
    <text evidence="2">The sequence shown here is derived from an EMBL/GenBank/DDBJ whole genome shotgun (WGS) entry which is preliminary data.</text>
</comment>
<gene>
    <name evidence="2" type="ORF">E4U42_000826</name>
</gene>
<evidence type="ECO:0008006" key="4">
    <source>
        <dbReference type="Google" id="ProtNLM"/>
    </source>
</evidence>
<dbReference type="AlphaFoldDB" id="A0A8K0JB68"/>
<evidence type="ECO:0000313" key="2">
    <source>
        <dbReference type="EMBL" id="KAG5928329.1"/>
    </source>
</evidence>
<feature type="region of interest" description="Disordered" evidence="1">
    <location>
        <begin position="134"/>
        <end position="153"/>
    </location>
</feature>
<feature type="compositionally biased region" description="Low complexity" evidence="1">
    <location>
        <begin position="225"/>
        <end position="234"/>
    </location>
</feature>
<dbReference type="EMBL" id="SRPY01000122">
    <property type="protein sequence ID" value="KAG5928329.1"/>
    <property type="molecule type" value="Genomic_DNA"/>
</dbReference>
<dbReference type="Proteomes" id="UP000811619">
    <property type="component" value="Unassembled WGS sequence"/>
</dbReference>
<evidence type="ECO:0000256" key="1">
    <source>
        <dbReference type="SAM" id="MobiDB-lite"/>
    </source>
</evidence>
<keyword evidence="3" id="KW-1185">Reference proteome</keyword>
<proteinExistence type="predicted"/>
<feature type="region of interest" description="Disordered" evidence="1">
    <location>
        <begin position="216"/>
        <end position="241"/>
    </location>
</feature>
<feature type="region of interest" description="Disordered" evidence="1">
    <location>
        <begin position="158"/>
        <end position="201"/>
    </location>
</feature>
<evidence type="ECO:0000313" key="3">
    <source>
        <dbReference type="Proteomes" id="UP000811619"/>
    </source>
</evidence>
<protein>
    <recommendedName>
        <fullName evidence="4">Cyclin-like F-box</fullName>
    </recommendedName>
</protein>
<reference evidence="2" key="1">
    <citation type="journal article" date="2020" name="bioRxiv">
        <title>Whole genome comparisons of ergot fungi reveals the divergence and evolution of species within the genus Claviceps are the result of varying mechanisms driving genome evolution and host range expansion.</title>
        <authorList>
            <person name="Wyka S.A."/>
            <person name="Mondo S.J."/>
            <person name="Liu M."/>
            <person name="Dettman J."/>
            <person name="Nalam V."/>
            <person name="Broders K.D."/>
        </authorList>
    </citation>
    <scope>NUCLEOTIDE SEQUENCE</scope>
    <source>
        <strain evidence="2">CCC 489</strain>
    </source>
</reference>
<accession>A0A8K0JB68</accession>